<dbReference type="AlphaFoldDB" id="A0A1S8X627"/>
<dbReference type="GO" id="GO:0019185">
    <property type="term" value="C:snRNA-activating protein complex"/>
    <property type="evidence" value="ECO:0007669"/>
    <property type="project" value="TreeGrafter"/>
</dbReference>
<dbReference type="Pfam" id="PF09808">
    <property type="entry name" value="SNAPC1"/>
    <property type="match status" value="1"/>
</dbReference>
<name>A0A1S8X627_OPIVI</name>
<gene>
    <name evidence="2" type="ORF">X801_02001</name>
</gene>
<proteinExistence type="predicted"/>
<dbReference type="PANTHER" id="PTHR15131">
    <property type="entry name" value="SMALL NUCLEAR RNA ACTIVATING COMPLEX, POLYPEPTIDE 1"/>
    <property type="match status" value="1"/>
</dbReference>
<feature type="region of interest" description="Disordered" evidence="1">
    <location>
        <begin position="296"/>
        <end position="372"/>
    </location>
</feature>
<dbReference type="PANTHER" id="PTHR15131:SF3">
    <property type="entry name" value="SNRNA-ACTIVATING PROTEIN COMPLEX SUBUNIT 1"/>
    <property type="match status" value="1"/>
</dbReference>
<dbReference type="GO" id="GO:0042795">
    <property type="term" value="P:snRNA transcription by RNA polymerase II"/>
    <property type="evidence" value="ECO:0007669"/>
    <property type="project" value="TreeGrafter"/>
</dbReference>
<feature type="compositionally biased region" description="Polar residues" evidence="1">
    <location>
        <begin position="305"/>
        <end position="317"/>
    </location>
</feature>
<reference evidence="2 3" key="1">
    <citation type="submission" date="2015-03" db="EMBL/GenBank/DDBJ databases">
        <title>Draft genome of the nematode, Opisthorchis viverrini.</title>
        <authorList>
            <person name="Mitreva M."/>
        </authorList>
    </citation>
    <scope>NUCLEOTIDE SEQUENCE [LARGE SCALE GENOMIC DNA]</scope>
    <source>
        <strain evidence="2">Khon Kaen</strain>
    </source>
</reference>
<evidence type="ECO:0000256" key="1">
    <source>
        <dbReference type="SAM" id="MobiDB-lite"/>
    </source>
</evidence>
<accession>A0A1S8X627</accession>
<feature type="compositionally biased region" description="Polar residues" evidence="1">
    <location>
        <begin position="325"/>
        <end position="340"/>
    </location>
</feature>
<organism evidence="2 3">
    <name type="scientific">Opisthorchis viverrini</name>
    <name type="common">Southeast Asian liver fluke</name>
    <dbReference type="NCBI Taxonomy" id="6198"/>
    <lineage>
        <taxon>Eukaryota</taxon>
        <taxon>Metazoa</taxon>
        <taxon>Spiralia</taxon>
        <taxon>Lophotrochozoa</taxon>
        <taxon>Platyhelminthes</taxon>
        <taxon>Trematoda</taxon>
        <taxon>Digenea</taxon>
        <taxon>Opisthorchiida</taxon>
        <taxon>Opisthorchiata</taxon>
        <taxon>Opisthorchiidae</taxon>
        <taxon>Opisthorchis</taxon>
    </lineage>
</organism>
<dbReference type="EMBL" id="KV891887">
    <property type="protein sequence ID" value="OON22101.1"/>
    <property type="molecule type" value="Genomic_DNA"/>
</dbReference>
<feature type="region of interest" description="Disordered" evidence="1">
    <location>
        <begin position="385"/>
        <end position="425"/>
    </location>
</feature>
<evidence type="ECO:0000313" key="3">
    <source>
        <dbReference type="Proteomes" id="UP000243686"/>
    </source>
</evidence>
<dbReference type="Proteomes" id="UP000243686">
    <property type="component" value="Unassembled WGS sequence"/>
</dbReference>
<sequence>MAYGDNILLMKEIKPFVFRTSFNPIHGIDEDLSAFIQKFEHVGGIRFTQFSELWCQEKFIHLIYGRQNQAGLSDLLGCLFYRLVDLVQPHKDRTHLGRICALYLLYAFHGKQPVRNQVRIRVCPETWSGIVQLANEARDDGHLDVYYIFRQLCAANAFSFCLLRQALYPGVPLFDSPQMNAETFEAVSKKTTKNPISPYLSLIEAPKTSQVQLHEALCSLDASIKEYTAAKSLLDEAQEESAHVEDLRPATSSGDEEEMNEEFLPGLNFITHPNSLQKLSGIIRELDEEHDSFEKQLVIEDTPKKNVSTDTVENSPLRSPHHLKQTSPSYGQESGSALNTRTKRPLPASTPVGNHPESGTSNVVPCTEHDRDMDDIGTRRRLLKQPSTWKGELKQQTESVRAHGCRRNRARPMEPKLLRPHNSNT</sequence>
<dbReference type="InterPro" id="IPR019188">
    <property type="entry name" value="SNAPC1"/>
</dbReference>
<keyword evidence="3" id="KW-1185">Reference proteome</keyword>
<protein>
    <recommendedName>
        <fullName evidence="4">snRNA-activating protein complex subunit 1</fullName>
    </recommendedName>
</protein>
<dbReference type="GO" id="GO:0042796">
    <property type="term" value="P:snRNA transcription by RNA polymerase III"/>
    <property type="evidence" value="ECO:0007669"/>
    <property type="project" value="TreeGrafter"/>
</dbReference>
<dbReference type="GO" id="GO:0043565">
    <property type="term" value="F:sequence-specific DNA binding"/>
    <property type="evidence" value="ECO:0007669"/>
    <property type="project" value="TreeGrafter"/>
</dbReference>
<evidence type="ECO:0000313" key="2">
    <source>
        <dbReference type="EMBL" id="OON22101.1"/>
    </source>
</evidence>
<evidence type="ECO:0008006" key="4">
    <source>
        <dbReference type="Google" id="ProtNLM"/>
    </source>
</evidence>